<proteinExistence type="predicted"/>
<gene>
    <name evidence="2" type="ORF">A3I51_05120</name>
</gene>
<dbReference type="AlphaFoldDB" id="A0A1F6B398"/>
<dbReference type="Proteomes" id="UP000179209">
    <property type="component" value="Unassembled WGS sequence"/>
</dbReference>
<evidence type="ECO:0000313" key="2">
    <source>
        <dbReference type="EMBL" id="OGG31222.1"/>
    </source>
</evidence>
<name>A0A1F6B398_9BACT</name>
<evidence type="ECO:0000259" key="1">
    <source>
        <dbReference type="Pfam" id="PF13470"/>
    </source>
</evidence>
<dbReference type="EMBL" id="MFKA01000071">
    <property type="protein sequence ID" value="OGG31222.1"/>
    <property type="molecule type" value="Genomic_DNA"/>
</dbReference>
<dbReference type="InterPro" id="IPR029060">
    <property type="entry name" value="PIN-like_dom_sf"/>
</dbReference>
<sequence>MNVFVDYDVILDILLERKEFAFSAKVLESIEKGNLKGFTSPIIFTNTFFLISKAKNKDLAWNALRKLRLLFKITRINQNIVDQALASGFKDFEDALQYYSAIDSKVKYLITRNKSDYTGEEVIVVSPQEFLAILAKNKFN</sequence>
<dbReference type="Pfam" id="PF13470">
    <property type="entry name" value="PIN_3"/>
    <property type="match status" value="1"/>
</dbReference>
<comment type="caution">
    <text evidence="2">The sequence shown here is derived from an EMBL/GenBank/DDBJ whole genome shotgun (WGS) entry which is preliminary data.</text>
</comment>
<dbReference type="InterPro" id="IPR002716">
    <property type="entry name" value="PIN_dom"/>
</dbReference>
<feature type="domain" description="PIN" evidence="1">
    <location>
        <begin position="3"/>
        <end position="114"/>
    </location>
</feature>
<evidence type="ECO:0000313" key="3">
    <source>
        <dbReference type="Proteomes" id="UP000179209"/>
    </source>
</evidence>
<dbReference type="Gene3D" id="3.40.50.1010">
    <property type="entry name" value="5'-nuclease"/>
    <property type="match status" value="1"/>
</dbReference>
<protein>
    <recommendedName>
        <fullName evidence="1">PIN domain-containing protein</fullName>
    </recommendedName>
</protein>
<dbReference type="SUPFAM" id="SSF88723">
    <property type="entry name" value="PIN domain-like"/>
    <property type="match status" value="1"/>
</dbReference>
<accession>A0A1F6B398</accession>
<organism evidence="2 3">
    <name type="scientific">Candidatus Gottesmanbacteria bacterium RIFCSPLOWO2_02_FULL_38_8</name>
    <dbReference type="NCBI Taxonomy" id="1798397"/>
    <lineage>
        <taxon>Bacteria</taxon>
        <taxon>Candidatus Gottesmaniibacteriota</taxon>
    </lineage>
</organism>
<reference evidence="2 3" key="1">
    <citation type="journal article" date="2016" name="Nat. Commun.">
        <title>Thousands of microbial genomes shed light on interconnected biogeochemical processes in an aquifer system.</title>
        <authorList>
            <person name="Anantharaman K."/>
            <person name="Brown C.T."/>
            <person name="Hug L.A."/>
            <person name="Sharon I."/>
            <person name="Castelle C.J."/>
            <person name="Probst A.J."/>
            <person name="Thomas B.C."/>
            <person name="Singh A."/>
            <person name="Wilkins M.J."/>
            <person name="Karaoz U."/>
            <person name="Brodie E.L."/>
            <person name="Williams K.H."/>
            <person name="Hubbard S.S."/>
            <person name="Banfield J.F."/>
        </authorList>
    </citation>
    <scope>NUCLEOTIDE SEQUENCE [LARGE SCALE GENOMIC DNA]</scope>
</reference>